<evidence type="ECO:0000256" key="5">
    <source>
        <dbReference type="ARBA" id="ARBA00023163"/>
    </source>
</evidence>
<accession>A0A1G6GER2</accession>
<dbReference type="PANTHER" id="PTHR35786:SF1">
    <property type="entry name" value="REDOX-SENSING TRANSCRIPTIONAL REPRESSOR REX 1"/>
    <property type="match status" value="1"/>
</dbReference>
<dbReference type="STRING" id="1577474.GA0111570_10221"/>
<dbReference type="HAMAP" id="MF_01131">
    <property type="entry name" value="Rex"/>
    <property type="match status" value="1"/>
</dbReference>
<dbReference type="GO" id="GO:0051775">
    <property type="term" value="P:response to redox state"/>
    <property type="evidence" value="ECO:0007669"/>
    <property type="project" value="InterPro"/>
</dbReference>
<evidence type="ECO:0000313" key="10">
    <source>
        <dbReference type="Proteomes" id="UP000199086"/>
    </source>
</evidence>
<comment type="function">
    <text evidence="6">Modulates transcription in response to changes in cellular NADH/NAD(+) redox state.</text>
</comment>
<dbReference type="Gene3D" id="3.40.50.720">
    <property type="entry name" value="NAD(P)-binding Rossmann-like Domain"/>
    <property type="match status" value="1"/>
</dbReference>
<dbReference type="InterPro" id="IPR036291">
    <property type="entry name" value="NAD(P)-bd_dom_sf"/>
</dbReference>
<evidence type="ECO:0000313" key="9">
    <source>
        <dbReference type="EMBL" id="SDB80235.1"/>
    </source>
</evidence>
<dbReference type="GO" id="GO:0045892">
    <property type="term" value="P:negative regulation of DNA-templated transcription"/>
    <property type="evidence" value="ECO:0007669"/>
    <property type="project" value="InterPro"/>
</dbReference>
<keyword evidence="5 6" id="KW-0804">Transcription</keyword>
<keyword evidence="2 6" id="KW-0678">Repressor</keyword>
<dbReference type="GO" id="GO:0005737">
    <property type="term" value="C:cytoplasm"/>
    <property type="evidence" value="ECO:0007669"/>
    <property type="project" value="UniProtKB-SubCell"/>
</dbReference>
<dbReference type="NCBIfam" id="NF003992">
    <property type="entry name" value="PRK05472.2-1"/>
    <property type="match status" value="1"/>
</dbReference>
<gene>
    <name evidence="6" type="primary">rex</name>
    <name evidence="9" type="ORF">GA0111570_10221</name>
</gene>
<dbReference type="InterPro" id="IPR036388">
    <property type="entry name" value="WH-like_DNA-bd_sf"/>
</dbReference>
<dbReference type="InterPro" id="IPR036390">
    <property type="entry name" value="WH_DNA-bd_sf"/>
</dbReference>
<dbReference type="Pfam" id="PF06971">
    <property type="entry name" value="Put_DNA-bind_N"/>
    <property type="match status" value="1"/>
</dbReference>
<comment type="subunit">
    <text evidence="6">Homodimer.</text>
</comment>
<evidence type="ECO:0000256" key="2">
    <source>
        <dbReference type="ARBA" id="ARBA00022491"/>
    </source>
</evidence>
<feature type="binding site" evidence="6">
    <location>
        <begin position="96"/>
        <end position="101"/>
    </location>
    <ligand>
        <name>NAD(+)</name>
        <dbReference type="ChEBI" id="CHEBI:57540"/>
    </ligand>
</feature>
<dbReference type="AlphaFoldDB" id="A0A1G6GER2"/>
<dbReference type="SMART" id="SM00881">
    <property type="entry name" value="CoA_binding"/>
    <property type="match status" value="1"/>
</dbReference>
<evidence type="ECO:0000259" key="8">
    <source>
        <dbReference type="SMART" id="SM00881"/>
    </source>
</evidence>
<evidence type="ECO:0000256" key="6">
    <source>
        <dbReference type="HAMAP-Rule" id="MF_01131"/>
    </source>
</evidence>
<dbReference type="InterPro" id="IPR009718">
    <property type="entry name" value="Rex_DNA-bd_C_dom"/>
</dbReference>
<keyword evidence="4 6" id="KW-0238">DNA-binding</keyword>
<organism evidence="9 10">
    <name type="scientific">Raineyella antarctica</name>
    <dbReference type="NCBI Taxonomy" id="1577474"/>
    <lineage>
        <taxon>Bacteria</taxon>
        <taxon>Bacillati</taxon>
        <taxon>Actinomycetota</taxon>
        <taxon>Actinomycetes</taxon>
        <taxon>Propionibacteriales</taxon>
        <taxon>Propionibacteriaceae</taxon>
        <taxon>Raineyella</taxon>
    </lineage>
</organism>
<feature type="domain" description="CoA-binding" evidence="8">
    <location>
        <begin position="86"/>
        <end position="194"/>
    </location>
</feature>
<dbReference type="EMBL" id="FMYF01000002">
    <property type="protein sequence ID" value="SDB80235.1"/>
    <property type="molecule type" value="Genomic_DNA"/>
</dbReference>
<dbReference type="GO" id="GO:0003700">
    <property type="term" value="F:DNA-binding transcription factor activity"/>
    <property type="evidence" value="ECO:0007669"/>
    <property type="project" value="UniProtKB-UniRule"/>
</dbReference>
<name>A0A1G6GER2_9ACTN</name>
<evidence type="ECO:0000256" key="1">
    <source>
        <dbReference type="ARBA" id="ARBA00022490"/>
    </source>
</evidence>
<dbReference type="RefSeq" id="WP_175557292.1">
    <property type="nucleotide sequence ID" value="NZ_FMYF01000002.1"/>
</dbReference>
<keyword evidence="1 6" id="KW-0963">Cytoplasm</keyword>
<dbReference type="NCBIfam" id="NF003995">
    <property type="entry name" value="PRK05472.2-4"/>
    <property type="match status" value="1"/>
</dbReference>
<proteinExistence type="inferred from homology"/>
<dbReference type="Gene3D" id="1.10.10.10">
    <property type="entry name" value="Winged helix-like DNA-binding domain superfamily/Winged helix DNA-binding domain"/>
    <property type="match status" value="1"/>
</dbReference>
<comment type="subcellular location">
    <subcellularLocation>
        <location evidence="6">Cytoplasm</location>
    </subcellularLocation>
</comment>
<comment type="similarity">
    <text evidence="6">Belongs to the transcriptional regulatory Rex family.</text>
</comment>
<keyword evidence="10" id="KW-1185">Reference proteome</keyword>
<feature type="region of interest" description="Disordered" evidence="7">
    <location>
        <begin position="222"/>
        <end position="255"/>
    </location>
</feature>
<keyword evidence="6" id="KW-0520">NAD</keyword>
<dbReference type="Proteomes" id="UP000199086">
    <property type="component" value="Unassembled WGS sequence"/>
</dbReference>
<evidence type="ECO:0000256" key="7">
    <source>
        <dbReference type="SAM" id="MobiDB-lite"/>
    </source>
</evidence>
<dbReference type="Pfam" id="PF02629">
    <property type="entry name" value="CoA_binding"/>
    <property type="match status" value="1"/>
</dbReference>
<dbReference type="PANTHER" id="PTHR35786">
    <property type="entry name" value="REDOX-SENSING TRANSCRIPTIONAL REPRESSOR REX"/>
    <property type="match status" value="1"/>
</dbReference>
<dbReference type="InterPro" id="IPR022876">
    <property type="entry name" value="Tscrpt_rep_Rex"/>
</dbReference>
<evidence type="ECO:0000256" key="4">
    <source>
        <dbReference type="ARBA" id="ARBA00023125"/>
    </source>
</evidence>
<dbReference type="SUPFAM" id="SSF51735">
    <property type="entry name" value="NAD(P)-binding Rossmann-fold domains"/>
    <property type="match status" value="1"/>
</dbReference>
<reference evidence="9 10" key="1">
    <citation type="submission" date="2016-06" db="EMBL/GenBank/DDBJ databases">
        <authorList>
            <person name="Olsen C.W."/>
            <person name="Carey S."/>
            <person name="Hinshaw L."/>
            <person name="Karasin A.I."/>
        </authorList>
    </citation>
    <scope>NUCLEOTIDE SEQUENCE [LARGE SCALE GENOMIC DNA]</scope>
    <source>
        <strain evidence="9 10">LZ-22</strain>
    </source>
</reference>
<comment type="caution">
    <text evidence="6">Lacks conserved residue(s) required for the propagation of feature annotation.</text>
</comment>
<feature type="compositionally biased region" description="Low complexity" evidence="7">
    <location>
        <begin position="222"/>
        <end position="240"/>
    </location>
</feature>
<sequence length="255" mass="26589">MSEGAAQPVGSGGIPEATISRLPRYWQVLRDVRGQTTISSQQLAEAAGVNPAQLRKDLSYLGSVGTRGVGYDVGRLIDMVSGHLIGPASRPFMIIGMGQLGSAMAAFTGYAERGFRIAALIDIAPGLVGRRMRVAAAIGPTTMVVRSIDEIEQVVAETGATLALLCVPVRVAQQTVDRLAAAGVDSILNFAADGVHAPEGVRLRDVDLGRELQILAYYQQHPGAPAARPEPAAAEPDAVPTSAASDPSNDKKVSV</sequence>
<evidence type="ECO:0000256" key="3">
    <source>
        <dbReference type="ARBA" id="ARBA00023015"/>
    </source>
</evidence>
<dbReference type="SUPFAM" id="SSF46785">
    <property type="entry name" value="Winged helix' DNA-binding domain"/>
    <property type="match status" value="1"/>
</dbReference>
<dbReference type="InterPro" id="IPR003781">
    <property type="entry name" value="CoA-bd"/>
</dbReference>
<protein>
    <recommendedName>
        <fullName evidence="6">Redox-sensing transcriptional repressor Rex</fullName>
    </recommendedName>
</protein>
<dbReference type="GO" id="GO:0003677">
    <property type="term" value="F:DNA binding"/>
    <property type="evidence" value="ECO:0007669"/>
    <property type="project" value="UniProtKB-UniRule"/>
</dbReference>
<dbReference type="NCBIfam" id="NF003994">
    <property type="entry name" value="PRK05472.2-3"/>
    <property type="match status" value="1"/>
</dbReference>
<keyword evidence="3 6" id="KW-0805">Transcription regulation</keyword>